<feature type="domain" description="N-acetylmuramoyl-L-alanine amidase" evidence="2">
    <location>
        <begin position="24"/>
        <end position="155"/>
    </location>
</feature>
<evidence type="ECO:0000313" key="4">
    <source>
        <dbReference type="Proteomes" id="UP001596154"/>
    </source>
</evidence>
<dbReference type="SUPFAM" id="SSF55846">
    <property type="entry name" value="N-acetylmuramoyl-L-alanine amidase-like"/>
    <property type="match status" value="1"/>
</dbReference>
<keyword evidence="4" id="KW-1185">Reference proteome</keyword>
<accession>A0ABW0UM86</accession>
<organism evidence="3 4">
    <name type="scientific">Streptomyces bullii</name>
    <dbReference type="NCBI Taxonomy" id="349910"/>
    <lineage>
        <taxon>Bacteria</taxon>
        <taxon>Bacillati</taxon>
        <taxon>Actinomycetota</taxon>
        <taxon>Actinomycetes</taxon>
        <taxon>Kitasatosporales</taxon>
        <taxon>Streptomycetaceae</taxon>
        <taxon>Streptomyces</taxon>
    </lineage>
</organism>
<comment type="caution">
    <text evidence="3">The sequence shown here is derived from an EMBL/GenBank/DDBJ whole genome shotgun (WGS) entry which is preliminary data.</text>
</comment>
<dbReference type="Proteomes" id="UP001596154">
    <property type="component" value="Unassembled WGS sequence"/>
</dbReference>
<dbReference type="Pfam" id="PF01510">
    <property type="entry name" value="Amidase_2"/>
    <property type="match status" value="1"/>
</dbReference>
<evidence type="ECO:0000259" key="2">
    <source>
        <dbReference type="Pfam" id="PF01510"/>
    </source>
</evidence>
<dbReference type="EMBL" id="JBHSNY010000002">
    <property type="protein sequence ID" value="MFC5633671.1"/>
    <property type="molecule type" value="Genomic_DNA"/>
</dbReference>
<sequence length="288" mass="31975">MSWYPDAVRLELQPEAREQPKIRPTQLIFHSIVAPWDEHRLYAYWQNSTSLESHFGVDFDGSLGQYLPTTTRADANYRANRRPDGTGAISAETASNTKASDPWTDEQLEALTDLGVWAHHTHPVPLRACRTWDDPGFGIHRMFREWSPSGTECPGDKRAQQFHAELLPAIIARAGKPATPPPPSTPAKPPTVSLAHVQAAQRRDPGLPQGGTTYRAEGLIVETALYKEGLLAKRWVDGSLGSKTRPAVSEWQERCGYRGRRPGEPADGIFGRDSLTRLGQKHGFRVVA</sequence>
<feature type="region of interest" description="Disordered" evidence="1">
    <location>
        <begin position="74"/>
        <end position="100"/>
    </location>
</feature>
<dbReference type="InterPro" id="IPR002502">
    <property type="entry name" value="Amidase_domain"/>
</dbReference>
<evidence type="ECO:0000256" key="1">
    <source>
        <dbReference type="SAM" id="MobiDB-lite"/>
    </source>
</evidence>
<proteinExistence type="predicted"/>
<dbReference type="InterPro" id="IPR036505">
    <property type="entry name" value="Amidase/PGRP_sf"/>
</dbReference>
<gene>
    <name evidence="3" type="ORF">ACFPZJ_07660</name>
</gene>
<name>A0ABW0UM86_9ACTN</name>
<reference evidence="4" key="1">
    <citation type="journal article" date="2019" name="Int. J. Syst. Evol. Microbiol.">
        <title>The Global Catalogue of Microorganisms (GCM) 10K type strain sequencing project: providing services to taxonomists for standard genome sequencing and annotation.</title>
        <authorList>
            <consortium name="The Broad Institute Genomics Platform"/>
            <consortium name="The Broad Institute Genome Sequencing Center for Infectious Disease"/>
            <person name="Wu L."/>
            <person name="Ma J."/>
        </authorList>
    </citation>
    <scope>NUCLEOTIDE SEQUENCE [LARGE SCALE GENOMIC DNA]</scope>
    <source>
        <strain evidence="4">CGMCC 4.7248</strain>
    </source>
</reference>
<dbReference type="RefSeq" id="WP_381018896.1">
    <property type="nucleotide sequence ID" value="NZ_JBHSNY010000002.1"/>
</dbReference>
<dbReference type="Gene3D" id="3.40.80.10">
    <property type="entry name" value="Peptidoglycan recognition protein-like"/>
    <property type="match status" value="1"/>
</dbReference>
<evidence type="ECO:0000313" key="3">
    <source>
        <dbReference type="EMBL" id="MFC5633671.1"/>
    </source>
</evidence>
<protein>
    <submittedName>
        <fullName evidence="3">N-acetylmuramoyl-L-alanine amidase</fullName>
    </submittedName>
</protein>